<reference evidence="2" key="1">
    <citation type="submission" date="2022-07" db="EMBL/GenBank/DDBJ databases">
        <title>Genome Sequence of Physisporinus lineatus.</title>
        <authorList>
            <person name="Buettner E."/>
        </authorList>
    </citation>
    <scope>NUCLEOTIDE SEQUENCE</scope>
    <source>
        <strain evidence="2">VT162</strain>
    </source>
</reference>
<dbReference type="Pfam" id="PF22998">
    <property type="entry name" value="GNAT_LYC1-like"/>
    <property type="match status" value="1"/>
</dbReference>
<evidence type="ECO:0000313" key="2">
    <source>
        <dbReference type="EMBL" id="KAJ3481031.1"/>
    </source>
</evidence>
<protein>
    <recommendedName>
        <fullName evidence="1">LYC1 C-terminal domain-containing protein</fullName>
    </recommendedName>
</protein>
<name>A0AAD5V2X7_9APHY</name>
<organism evidence="2 3">
    <name type="scientific">Meripilus lineatus</name>
    <dbReference type="NCBI Taxonomy" id="2056292"/>
    <lineage>
        <taxon>Eukaryota</taxon>
        <taxon>Fungi</taxon>
        <taxon>Dikarya</taxon>
        <taxon>Basidiomycota</taxon>
        <taxon>Agaricomycotina</taxon>
        <taxon>Agaricomycetes</taxon>
        <taxon>Polyporales</taxon>
        <taxon>Meripilaceae</taxon>
        <taxon>Meripilus</taxon>
    </lineage>
</organism>
<gene>
    <name evidence="2" type="ORF">NLI96_g7937</name>
</gene>
<dbReference type="PANTHER" id="PTHR34815">
    <property type="entry name" value="LYSINE ACETYLTRANSFERASE"/>
    <property type="match status" value="1"/>
</dbReference>
<accession>A0AAD5V2X7</accession>
<feature type="domain" description="LYC1 C-terminal" evidence="1">
    <location>
        <begin position="215"/>
        <end position="399"/>
    </location>
</feature>
<evidence type="ECO:0000259" key="1">
    <source>
        <dbReference type="Pfam" id="PF22998"/>
    </source>
</evidence>
<dbReference type="PANTHER" id="PTHR34815:SF2">
    <property type="entry name" value="N-ACETYLTRANSFERASE DOMAIN-CONTAINING PROTEIN"/>
    <property type="match status" value="1"/>
</dbReference>
<proteinExistence type="predicted"/>
<evidence type="ECO:0000313" key="3">
    <source>
        <dbReference type="Proteomes" id="UP001212997"/>
    </source>
</evidence>
<keyword evidence="3" id="KW-1185">Reference proteome</keyword>
<dbReference type="Proteomes" id="UP001212997">
    <property type="component" value="Unassembled WGS sequence"/>
</dbReference>
<dbReference type="InterPro" id="IPR053013">
    <property type="entry name" value="LAT"/>
</dbReference>
<sequence>MANPHGGENLALLSLYPATPAQVIASRERSFVEWHQGRSLEECLKRDEILDDFENSANGKLTTWVLAPRDTPDTLDFRCSCETFRRVAMISRPTDHSSTRKVEEVVSYAIASVFTSAEKRGRGYASHMMKLLHWVLAPRHALPKVFPTAWGSPPTVPDGFGNGQFSVLYSDVGPHFYFRCGPDGRKTGWRVTGPIHTIWDVAATRGALQSPGADNLSWLWLSKEQCITLWASDLAIMQRDLQSIHSHGTMAFSFKPNDGTSIWNIYKTMCFTQELEPYLPCETWGVLLTGGTSPSKVEPPTFATWIYDFRATPRALIVTRIRVTRSRFKALFAKIVEVALQQQVERIEMWDLNPELVDGALCPVPETGGRTLPRQGHLPSVKWYGEIDETKLAWKYNER</sequence>
<comment type="caution">
    <text evidence="2">The sequence shown here is derived from an EMBL/GenBank/DDBJ whole genome shotgun (WGS) entry which is preliminary data.</text>
</comment>
<dbReference type="EMBL" id="JANAWD010000343">
    <property type="protein sequence ID" value="KAJ3481031.1"/>
    <property type="molecule type" value="Genomic_DNA"/>
</dbReference>
<dbReference type="InterPro" id="IPR055100">
    <property type="entry name" value="GNAT_LYC1-like"/>
</dbReference>
<dbReference type="AlphaFoldDB" id="A0AAD5V2X7"/>